<protein>
    <recommendedName>
        <fullName evidence="2">Small ribosomal subunit protein mS35 mitochondrial conserved domain-containing protein</fullName>
    </recommendedName>
</protein>
<evidence type="ECO:0000313" key="4">
    <source>
        <dbReference type="Proteomes" id="UP000664991"/>
    </source>
</evidence>
<dbReference type="PANTHER" id="PTHR36682">
    <property type="entry name" value="RAB15 EFFECTOR PROTEIN"/>
    <property type="match status" value="1"/>
</dbReference>
<dbReference type="Pfam" id="PF15208">
    <property type="entry name" value="Rab15_effector"/>
    <property type="match status" value="1"/>
</dbReference>
<feature type="region of interest" description="Disordered" evidence="1">
    <location>
        <begin position="118"/>
        <end position="138"/>
    </location>
</feature>
<accession>A0A836ALL1</accession>
<feature type="compositionally biased region" description="Basic and acidic residues" evidence="1">
    <location>
        <begin position="129"/>
        <end position="138"/>
    </location>
</feature>
<reference evidence="3 4" key="1">
    <citation type="submission" date="2020-12" db="EMBL/GenBank/DDBJ databases">
        <title>De novo assembly of Tibetan sheep genome.</title>
        <authorList>
            <person name="Li X."/>
        </authorList>
    </citation>
    <scope>NUCLEOTIDE SEQUENCE [LARGE SCALE GENOMIC DNA]</scope>
    <source>
        <tissue evidence="3">Heart</tissue>
    </source>
</reference>
<dbReference type="PANTHER" id="PTHR36682:SF1">
    <property type="entry name" value="RAB15 EFFECTOR PROTEIN"/>
    <property type="match status" value="1"/>
</dbReference>
<dbReference type="GO" id="GO:0001881">
    <property type="term" value="P:receptor recycling"/>
    <property type="evidence" value="ECO:0007669"/>
    <property type="project" value="InterPro"/>
</dbReference>
<name>A0A836ALL1_SHEEP</name>
<gene>
    <name evidence="3" type="ORF">JEQ12_014845</name>
</gene>
<proteinExistence type="predicted"/>
<feature type="domain" description="Small ribosomal subunit protein mS35 mitochondrial conserved" evidence="2">
    <location>
        <begin position="336"/>
        <end position="407"/>
    </location>
</feature>
<dbReference type="EMBL" id="JAEMGP010000003">
    <property type="protein sequence ID" value="KAG5212416.1"/>
    <property type="molecule type" value="Genomic_DNA"/>
</dbReference>
<dbReference type="GO" id="GO:0033572">
    <property type="term" value="P:transferrin transport"/>
    <property type="evidence" value="ECO:0007669"/>
    <property type="project" value="TreeGrafter"/>
</dbReference>
<dbReference type="GO" id="GO:0055037">
    <property type="term" value="C:recycling endosome"/>
    <property type="evidence" value="ECO:0007669"/>
    <property type="project" value="TreeGrafter"/>
</dbReference>
<comment type="caution">
    <text evidence="3">The sequence shown here is derived from an EMBL/GenBank/DDBJ whole genome shotgun (WGS) entry which is preliminary data.</text>
</comment>
<dbReference type="GO" id="GO:0010008">
    <property type="term" value="C:endosome membrane"/>
    <property type="evidence" value="ECO:0007669"/>
    <property type="project" value="TreeGrafter"/>
</dbReference>
<evidence type="ECO:0000256" key="1">
    <source>
        <dbReference type="SAM" id="MobiDB-lite"/>
    </source>
</evidence>
<organism evidence="3 4">
    <name type="scientific">Ovis aries</name>
    <name type="common">Sheep</name>
    <dbReference type="NCBI Taxonomy" id="9940"/>
    <lineage>
        <taxon>Eukaryota</taxon>
        <taxon>Metazoa</taxon>
        <taxon>Chordata</taxon>
        <taxon>Craniata</taxon>
        <taxon>Vertebrata</taxon>
        <taxon>Euteleostomi</taxon>
        <taxon>Mammalia</taxon>
        <taxon>Eutheria</taxon>
        <taxon>Laurasiatheria</taxon>
        <taxon>Artiodactyla</taxon>
        <taxon>Ruminantia</taxon>
        <taxon>Pecora</taxon>
        <taxon>Bovidae</taxon>
        <taxon>Caprinae</taxon>
        <taxon>Ovis</taxon>
    </lineage>
</organism>
<dbReference type="InterPro" id="IPR027985">
    <property type="entry name" value="Rab15_effector"/>
</dbReference>
<sequence length="495" mass="56107">MGQKPSQQLAPKDKEVLSVCEVVSGAIIHAAQKLKAYLGFEDTLSNLCPDPNTLNEIFLIHFVTFCQEKGADKWLTTTKMTKHQAFLFGADWVWTFWGSDKQIQLQLAVQTLQMASLPPVESDPSNPDSKAEKPSSKKSRFDKLEEFCNMIGEDCLGLCIIFGVPGNPKDIRGVVLDSVKRERMKGHLPGGTAVARFILETEDCISIRELLGNCLSKKDRLREALPPRTEKMSVDQDWPSVYPVAAPFKPSAVPLPVRMGYPVKMGVPMAKEGNLELLKIPNFLHLTPVAIKKHCEALKEFCTEWPAVLDSDEKCEKHFPIEIDTADYVSSGPSVRNPKARVVTLRVKLSSLNLDDHAKKKLIKLVGDRYCKSTDVLTIKTDRCPLKRQNYDYAMYLLTVLYHESWKTEEWEKKKTEADMEEYVWKDSSSEKNILETLFQIKAAEKNPELSKEELLSTKEVEDYKNSVVSLKNEGDNEHTLSQYKESVKRLLHLT</sequence>
<evidence type="ECO:0000259" key="2">
    <source>
        <dbReference type="Pfam" id="PF10213"/>
    </source>
</evidence>
<dbReference type="Proteomes" id="UP000664991">
    <property type="component" value="Unassembled WGS sequence"/>
</dbReference>
<dbReference type="InterPro" id="IPR019349">
    <property type="entry name" value="Ribosomal_mS35_mit"/>
</dbReference>
<dbReference type="Pfam" id="PF10213">
    <property type="entry name" value="MRP-S28"/>
    <property type="match status" value="1"/>
</dbReference>
<evidence type="ECO:0000313" key="3">
    <source>
        <dbReference type="EMBL" id="KAG5212416.1"/>
    </source>
</evidence>
<dbReference type="AlphaFoldDB" id="A0A836ALL1"/>